<dbReference type="Pfam" id="PF24517">
    <property type="entry name" value="CBM96"/>
    <property type="match status" value="1"/>
</dbReference>
<dbReference type="Gene3D" id="2.60.40.1080">
    <property type="match status" value="2"/>
</dbReference>
<dbReference type="InterPro" id="IPR055372">
    <property type="entry name" value="CBM96"/>
</dbReference>
<feature type="domain" description="BIG2" evidence="4">
    <location>
        <begin position="30"/>
        <end position="111"/>
    </location>
</feature>
<evidence type="ECO:0000256" key="2">
    <source>
        <dbReference type="ARBA" id="ARBA00022525"/>
    </source>
</evidence>
<proteinExistence type="predicted"/>
<protein>
    <recommendedName>
        <fullName evidence="4">BIG2 domain-containing protein</fullName>
    </recommendedName>
</protein>
<dbReference type="PROSITE" id="PS51257">
    <property type="entry name" value="PROKAR_LIPOPROTEIN"/>
    <property type="match status" value="1"/>
</dbReference>
<evidence type="ECO:0000256" key="3">
    <source>
        <dbReference type="ARBA" id="ARBA00022729"/>
    </source>
</evidence>
<dbReference type="Proteomes" id="UP000178602">
    <property type="component" value="Unassembled WGS sequence"/>
</dbReference>
<dbReference type="EMBL" id="MEUG01000001">
    <property type="protein sequence ID" value="OGC28404.1"/>
    <property type="molecule type" value="Genomic_DNA"/>
</dbReference>
<evidence type="ECO:0000313" key="5">
    <source>
        <dbReference type="EMBL" id="OGC28404.1"/>
    </source>
</evidence>
<dbReference type="SMART" id="SM00635">
    <property type="entry name" value="BID_2"/>
    <property type="match status" value="2"/>
</dbReference>
<feature type="domain" description="BIG2" evidence="4">
    <location>
        <begin position="119"/>
        <end position="201"/>
    </location>
</feature>
<keyword evidence="3" id="KW-0732">Signal</keyword>
<sequence>MRTTLLTAILVGTMIVAGCGDLPEETTDGDLSNISISPTSSSLNVGASATFAATANYSNGSTAIVVATWSLTNNLGTVTSAGYTAIFKATASGTETITATYNEKSVSATITISATSEGDLASIAVSPATATLRVNTTQVFMASGQNSSGEAVAISPVWSLTGSSIGTLTSSGSVATLEITSQGTAKVNCTSGEVVGYADVTASGYSVDITVETDTYVDSSATTTTYEGEPSLKAGNLAPPGTQYETYLKYSLASLPSNITIQEATLKLYPTSAATPTFQIYNLASAFSGTTTWASKPTAGGFIVSGNFTAGDYNHISDPDLLTAAQGWYSTPATNYGLVVKQDGADNGMVVILSKENGANPPMLTIEYTNN</sequence>
<dbReference type="InterPro" id="IPR003343">
    <property type="entry name" value="Big_2"/>
</dbReference>
<comment type="caution">
    <text evidence="5">The sequence shown here is derived from an EMBL/GenBank/DDBJ whole genome shotgun (WGS) entry which is preliminary data.</text>
</comment>
<evidence type="ECO:0000256" key="1">
    <source>
        <dbReference type="ARBA" id="ARBA00004613"/>
    </source>
</evidence>
<dbReference type="GO" id="GO:0005576">
    <property type="term" value="C:extracellular region"/>
    <property type="evidence" value="ECO:0007669"/>
    <property type="project" value="UniProtKB-SubCell"/>
</dbReference>
<comment type="subcellular location">
    <subcellularLocation>
        <location evidence="1">Secreted</location>
    </subcellularLocation>
</comment>
<organism evidence="5 6">
    <name type="scientific">candidate division WOR-1 bacterium RIFOXYC12_FULL_54_18</name>
    <dbReference type="NCBI Taxonomy" id="1802584"/>
    <lineage>
        <taxon>Bacteria</taxon>
        <taxon>Bacillati</taxon>
        <taxon>Saganbacteria</taxon>
    </lineage>
</organism>
<gene>
    <name evidence="5" type="ORF">A3K49_05465</name>
</gene>
<dbReference type="NCBIfam" id="NF033679">
    <property type="entry name" value="DNRLRE_dom"/>
    <property type="match status" value="1"/>
</dbReference>
<keyword evidence="2" id="KW-0964">Secreted</keyword>
<evidence type="ECO:0000259" key="4">
    <source>
        <dbReference type="SMART" id="SM00635"/>
    </source>
</evidence>
<reference evidence="5 6" key="1">
    <citation type="journal article" date="2016" name="Nat. Commun.">
        <title>Thousands of microbial genomes shed light on interconnected biogeochemical processes in an aquifer system.</title>
        <authorList>
            <person name="Anantharaman K."/>
            <person name="Brown C.T."/>
            <person name="Hug L.A."/>
            <person name="Sharon I."/>
            <person name="Castelle C.J."/>
            <person name="Probst A.J."/>
            <person name="Thomas B.C."/>
            <person name="Singh A."/>
            <person name="Wilkins M.J."/>
            <person name="Karaoz U."/>
            <person name="Brodie E.L."/>
            <person name="Williams K.H."/>
            <person name="Hubbard S.S."/>
            <person name="Banfield J.F."/>
        </authorList>
    </citation>
    <scope>NUCLEOTIDE SEQUENCE [LARGE SCALE GENOMIC DNA]</scope>
</reference>
<name>A0A1F4T6R7_UNCSA</name>
<dbReference type="AlphaFoldDB" id="A0A1F4T6R7"/>
<accession>A0A1F4T6R7</accession>
<evidence type="ECO:0000313" key="6">
    <source>
        <dbReference type="Proteomes" id="UP000178602"/>
    </source>
</evidence>